<dbReference type="InterPro" id="IPR009000">
    <property type="entry name" value="Transl_B-barrel_sf"/>
</dbReference>
<reference evidence="4 5" key="1">
    <citation type="submission" date="2024-01" db="EMBL/GenBank/DDBJ databases">
        <title>Complete genome sequence of Citroniella saccharovorans strain M6.X9, isolated from human fecal sample.</title>
        <authorList>
            <person name="Cheng G."/>
            <person name="Westerholm M."/>
            <person name="Schnurer A."/>
        </authorList>
    </citation>
    <scope>NUCLEOTIDE SEQUENCE [LARGE SCALE GENOMIC DNA]</scope>
    <source>
        <strain evidence="4 5">DSM 29873</strain>
    </source>
</reference>
<dbReference type="Pfam" id="PF00009">
    <property type="entry name" value="GTP_EFTU"/>
    <property type="match status" value="1"/>
</dbReference>
<dbReference type="SUPFAM" id="SSF54211">
    <property type="entry name" value="Ribosomal protein S5 domain 2-like"/>
    <property type="match status" value="1"/>
</dbReference>
<dbReference type="FunFam" id="3.30.230.10:FF:000003">
    <property type="entry name" value="Elongation factor G"/>
    <property type="match status" value="1"/>
</dbReference>
<dbReference type="PROSITE" id="PS51722">
    <property type="entry name" value="G_TR_2"/>
    <property type="match status" value="1"/>
</dbReference>
<evidence type="ECO:0000259" key="3">
    <source>
        <dbReference type="PROSITE" id="PS51722"/>
    </source>
</evidence>
<proteinExistence type="predicted"/>
<dbReference type="InterPro" id="IPR005225">
    <property type="entry name" value="Small_GTP-bd"/>
</dbReference>
<dbReference type="SUPFAM" id="SSF52540">
    <property type="entry name" value="P-loop containing nucleoside triphosphate hydrolases"/>
    <property type="match status" value="1"/>
</dbReference>
<dbReference type="AlphaFoldDB" id="A0AAW9MU50"/>
<dbReference type="InterPro" id="IPR035649">
    <property type="entry name" value="EFG_V"/>
</dbReference>
<dbReference type="NCBIfam" id="NF009379">
    <property type="entry name" value="PRK12740.1-3"/>
    <property type="match status" value="1"/>
</dbReference>
<dbReference type="Gene3D" id="3.30.70.240">
    <property type="match status" value="1"/>
</dbReference>
<evidence type="ECO:0000313" key="5">
    <source>
        <dbReference type="Proteomes" id="UP001357733"/>
    </source>
</evidence>
<dbReference type="InterPro" id="IPR047872">
    <property type="entry name" value="EFG_IV"/>
</dbReference>
<evidence type="ECO:0000256" key="2">
    <source>
        <dbReference type="ARBA" id="ARBA00023134"/>
    </source>
</evidence>
<dbReference type="InterPro" id="IPR053905">
    <property type="entry name" value="EF-G-like_DII"/>
</dbReference>
<dbReference type="CDD" id="cd03713">
    <property type="entry name" value="EFG_mtEFG_C"/>
    <property type="match status" value="1"/>
</dbReference>
<dbReference type="InterPro" id="IPR027417">
    <property type="entry name" value="P-loop_NTPase"/>
</dbReference>
<dbReference type="CDD" id="cd16262">
    <property type="entry name" value="EFG_III"/>
    <property type="match status" value="1"/>
</dbReference>
<dbReference type="FunFam" id="3.30.70.240:FF:000001">
    <property type="entry name" value="Elongation factor G"/>
    <property type="match status" value="1"/>
</dbReference>
<keyword evidence="4" id="KW-0251">Elongation factor</keyword>
<dbReference type="InterPro" id="IPR000640">
    <property type="entry name" value="EFG_V-like"/>
</dbReference>
<keyword evidence="4" id="KW-0648">Protein biosynthesis</keyword>
<dbReference type="NCBIfam" id="TIGR00231">
    <property type="entry name" value="small_GTP"/>
    <property type="match status" value="1"/>
</dbReference>
<dbReference type="InterPro" id="IPR041095">
    <property type="entry name" value="EFG_II"/>
</dbReference>
<dbReference type="Gene3D" id="3.30.230.10">
    <property type="match status" value="1"/>
</dbReference>
<dbReference type="InterPro" id="IPR020568">
    <property type="entry name" value="Ribosomal_Su5_D2-typ_SF"/>
</dbReference>
<dbReference type="InterPro" id="IPR009022">
    <property type="entry name" value="EFG_III"/>
</dbReference>
<dbReference type="InterPro" id="IPR000795">
    <property type="entry name" value="T_Tr_GTP-bd_dom"/>
</dbReference>
<dbReference type="EMBL" id="JAYKOT010000003">
    <property type="protein sequence ID" value="MEB3429378.1"/>
    <property type="molecule type" value="Genomic_DNA"/>
</dbReference>
<dbReference type="GO" id="GO:0003746">
    <property type="term" value="F:translation elongation factor activity"/>
    <property type="evidence" value="ECO:0007669"/>
    <property type="project" value="UniProtKB-KW"/>
</dbReference>
<dbReference type="InterPro" id="IPR005517">
    <property type="entry name" value="Transl_elong_EFG/EF2_IV"/>
</dbReference>
<dbReference type="GO" id="GO:0003924">
    <property type="term" value="F:GTPase activity"/>
    <property type="evidence" value="ECO:0007669"/>
    <property type="project" value="InterPro"/>
</dbReference>
<accession>A0AAW9MU50</accession>
<dbReference type="InterPro" id="IPR035647">
    <property type="entry name" value="EFG_III/V"/>
</dbReference>
<dbReference type="Pfam" id="PF22042">
    <property type="entry name" value="EF-G_D2"/>
    <property type="match status" value="1"/>
</dbReference>
<dbReference type="GO" id="GO:0032790">
    <property type="term" value="P:ribosome disassembly"/>
    <property type="evidence" value="ECO:0007669"/>
    <property type="project" value="TreeGrafter"/>
</dbReference>
<dbReference type="SMART" id="SM00838">
    <property type="entry name" value="EFG_C"/>
    <property type="match status" value="1"/>
</dbReference>
<dbReference type="Gene3D" id="2.40.30.10">
    <property type="entry name" value="Translation factors"/>
    <property type="match status" value="1"/>
</dbReference>
<dbReference type="Gene3D" id="3.40.50.300">
    <property type="entry name" value="P-loop containing nucleotide triphosphate hydrolases"/>
    <property type="match status" value="1"/>
</dbReference>
<dbReference type="Pfam" id="PF00679">
    <property type="entry name" value="EFG_C"/>
    <property type="match status" value="1"/>
</dbReference>
<dbReference type="Pfam" id="PF03764">
    <property type="entry name" value="EFG_IV"/>
    <property type="match status" value="1"/>
</dbReference>
<keyword evidence="2" id="KW-0342">GTP-binding</keyword>
<sequence length="686" mass="76329">MEKYLTDKIRNLALVGHSGVGKTQLVEALLYETGAIKRRGKVEDGNTMSDFKNEEILKKMSMSTSVIPIEHDGLKINLIDTPGYFDYCGEIYGALRASEAALIVIDAQNGLEVGTEKVWNYCERISLPRIIFLNKMEKENVNFNKVVSDLHIDYGKKVIPFTITLGEGESFKGIIDVLNKKAYEYDGFEKKEVPIPENRLEEVEVVYNEIAEVVAETDDEFMEKFFNGENFTHEEFMKGVTSALLEGTAVPLIAGSSETGAGLDILLETICSYMPSPNDERAHNGFRREDGEQASVDPNEPFSAVVFKTIVDPFVGKISIFKVVSGKLKKDDTLYNSSKGISEKFGSLFFLRGKNQIETDEIVAGDIGAVSKLVETETSDTLTTAKNNIVYKRIKLPKPTLTYAIKPVSKNDDDKIGPALQKISQEDPSFMSSRNPETKQLTISGQGNVQLDAAIEELKNDYGVSVEKIPLRIAFRETIKGKSDVQGKHKKQSGGAGQYGDVHIRFEPSTEEFEFAEEVFGGSVPKNYFPAVEKGIREALEEGPLAGYPVVNLKATLYDGSYHPVDSNEMAFKIAASLAFKKGFQEASPILLEPIMRVEVTIPDEYMGDVMGDMNKRRGKILGMEQLETGEQKVIAEAPHMELFEYSIDLRSMTAARGSFTMEFERYEEAPEFVAQKVIEEANKEA</sequence>
<feature type="domain" description="Tr-type G" evidence="3">
    <location>
        <begin position="7"/>
        <end position="278"/>
    </location>
</feature>
<gene>
    <name evidence="4" type="primary">fusA</name>
    <name evidence="4" type="ORF">VLK81_05000</name>
</gene>
<keyword evidence="1" id="KW-0547">Nucleotide-binding</keyword>
<organism evidence="4 5">
    <name type="scientific">Citroniella saccharovorans</name>
    <dbReference type="NCBI Taxonomy" id="2053367"/>
    <lineage>
        <taxon>Bacteria</taxon>
        <taxon>Bacillati</taxon>
        <taxon>Bacillota</taxon>
        <taxon>Tissierellia</taxon>
        <taxon>Tissierellales</taxon>
        <taxon>Peptoniphilaceae</taxon>
        <taxon>Citroniella</taxon>
    </lineage>
</organism>
<dbReference type="SUPFAM" id="SSF54980">
    <property type="entry name" value="EF-G C-terminal domain-like"/>
    <property type="match status" value="2"/>
</dbReference>
<evidence type="ECO:0000256" key="1">
    <source>
        <dbReference type="ARBA" id="ARBA00022741"/>
    </source>
</evidence>
<keyword evidence="5" id="KW-1185">Reference proteome</keyword>
<dbReference type="Gene3D" id="3.30.70.870">
    <property type="entry name" value="Elongation Factor G (Translational Gtpase), domain 3"/>
    <property type="match status" value="1"/>
</dbReference>
<dbReference type="SUPFAM" id="SSF50447">
    <property type="entry name" value="Translation proteins"/>
    <property type="match status" value="1"/>
</dbReference>
<dbReference type="PANTHER" id="PTHR43261:SF6">
    <property type="entry name" value="ELONGATION FACTOR G-LIKE PROTEIN"/>
    <property type="match status" value="1"/>
</dbReference>
<dbReference type="Proteomes" id="UP001357733">
    <property type="component" value="Unassembled WGS sequence"/>
</dbReference>
<dbReference type="InterPro" id="IPR014721">
    <property type="entry name" value="Ribsml_uS5_D2-typ_fold_subgr"/>
</dbReference>
<dbReference type="NCBIfam" id="NF009381">
    <property type="entry name" value="PRK12740.1-5"/>
    <property type="match status" value="1"/>
</dbReference>
<comment type="caution">
    <text evidence="4">The sequence shown here is derived from an EMBL/GenBank/DDBJ whole genome shotgun (WGS) entry which is preliminary data.</text>
</comment>
<dbReference type="Pfam" id="PF14492">
    <property type="entry name" value="EFG_III"/>
    <property type="match status" value="1"/>
</dbReference>
<dbReference type="CDD" id="cd04088">
    <property type="entry name" value="EFG_mtEFG_II"/>
    <property type="match status" value="1"/>
</dbReference>
<dbReference type="RefSeq" id="WP_324619570.1">
    <property type="nucleotide sequence ID" value="NZ_JAYKOT010000003.1"/>
</dbReference>
<name>A0AAW9MU50_9FIRM</name>
<dbReference type="CDD" id="cd04170">
    <property type="entry name" value="EF-G_bact"/>
    <property type="match status" value="1"/>
</dbReference>
<dbReference type="PANTHER" id="PTHR43261">
    <property type="entry name" value="TRANSLATION ELONGATION FACTOR G-RELATED"/>
    <property type="match status" value="1"/>
</dbReference>
<evidence type="ECO:0000313" key="4">
    <source>
        <dbReference type="EMBL" id="MEB3429378.1"/>
    </source>
</evidence>
<dbReference type="SMART" id="SM00889">
    <property type="entry name" value="EFG_IV"/>
    <property type="match status" value="1"/>
</dbReference>
<dbReference type="NCBIfam" id="NF009891">
    <property type="entry name" value="PRK13351.1-1"/>
    <property type="match status" value="1"/>
</dbReference>
<protein>
    <submittedName>
        <fullName evidence="4">Elongation factor G</fullName>
    </submittedName>
</protein>
<dbReference type="GO" id="GO:0005525">
    <property type="term" value="F:GTP binding"/>
    <property type="evidence" value="ECO:0007669"/>
    <property type="project" value="UniProtKB-KW"/>
</dbReference>
<dbReference type="CDD" id="cd01434">
    <property type="entry name" value="EFG_mtEFG1_IV"/>
    <property type="match status" value="1"/>
</dbReference>